<protein>
    <submittedName>
        <fullName evidence="2">Uncharacterized protein</fullName>
    </submittedName>
</protein>
<organism evidence="2 3">
    <name type="scientific">Colletotrichum spinosum</name>
    <dbReference type="NCBI Taxonomy" id="1347390"/>
    <lineage>
        <taxon>Eukaryota</taxon>
        <taxon>Fungi</taxon>
        <taxon>Dikarya</taxon>
        <taxon>Ascomycota</taxon>
        <taxon>Pezizomycotina</taxon>
        <taxon>Sordariomycetes</taxon>
        <taxon>Hypocreomycetidae</taxon>
        <taxon>Glomerellales</taxon>
        <taxon>Glomerellaceae</taxon>
        <taxon>Colletotrichum</taxon>
        <taxon>Colletotrichum orbiculare species complex</taxon>
    </lineage>
</organism>
<gene>
    <name evidence="2" type="ORF">C8035_v010773</name>
</gene>
<evidence type="ECO:0000313" key="2">
    <source>
        <dbReference type="EMBL" id="TDZ28654.1"/>
    </source>
</evidence>
<name>A0A4R8PZW5_9PEZI</name>
<feature type="compositionally biased region" description="Polar residues" evidence="1">
    <location>
        <begin position="48"/>
        <end position="63"/>
    </location>
</feature>
<dbReference type="Proteomes" id="UP000295083">
    <property type="component" value="Unassembled WGS sequence"/>
</dbReference>
<feature type="compositionally biased region" description="Low complexity" evidence="1">
    <location>
        <begin position="35"/>
        <end position="44"/>
    </location>
</feature>
<dbReference type="EMBL" id="QAPG01000700">
    <property type="protein sequence ID" value="TDZ28654.1"/>
    <property type="molecule type" value="Genomic_DNA"/>
</dbReference>
<dbReference type="AlphaFoldDB" id="A0A4R8PZW5"/>
<comment type="caution">
    <text evidence="2">The sequence shown here is derived from an EMBL/GenBank/DDBJ whole genome shotgun (WGS) entry which is preliminary data.</text>
</comment>
<keyword evidence="3" id="KW-1185">Reference proteome</keyword>
<proteinExistence type="predicted"/>
<evidence type="ECO:0000256" key="1">
    <source>
        <dbReference type="SAM" id="MobiDB-lite"/>
    </source>
</evidence>
<reference evidence="2 3" key="1">
    <citation type="submission" date="2018-11" db="EMBL/GenBank/DDBJ databases">
        <title>Genome sequence and assembly of Colletotrichum spinosum.</title>
        <authorList>
            <person name="Gan P."/>
            <person name="Shirasu K."/>
        </authorList>
    </citation>
    <scope>NUCLEOTIDE SEQUENCE [LARGE SCALE GENOMIC DNA]</scope>
    <source>
        <strain evidence="2 3">CBS 515.97</strain>
    </source>
</reference>
<evidence type="ECO:0000313" key="3">
    <source>
        <dbReference type="Proteomes" id="UP000295083"/>
    </source>
</evidence>
<sequence length="152" mass="16504">MTAFSVMGRVSLGSGDFETLCDVPAGKTVPPVLLSGSQQQQESRIQQDDTSGTRQASVRPWQSSVPNQIRQTWTGGNVFAVRRWLSAVLSSVIHVAARIEAGRTRHVGDGITRTDTPYLQQHSYTAFTPTIRKASMVALCAPYIVCIPTSTP</sequence>
<accession>A0A4R8PZW5</accession>
<feature type="region of interest" description="Disordered" evidence="1">
    <location>
        <begin position="31"/>
        <end position="63"/>
    </location>
</feature>